<dbReference type="PANTHER" id="PTHR46438">
    <property type="entry name" value="ALPHA/BETA-HYDROLASES SUPERFAMILY PROTEIN"/>
    <property type="match status" value="1"/>
</dbReference>
<evidence type="ECO:0000313" key="3">
    <source>
        <dbReference type="Proteomes" id="UP000195569"/>
    </source>
</evidence>
<proteinExistence type="predicted"/>
<dbReference type="PRINTS" id="PR00412">
    <property type="entry name" value="EPOXHYDRLASE"/>
</dbReference>
<dbReference type="InterPro" id="IPR029058">
    <property type="entry name" value="AB_hydrolase_fold"/>
</dbReference>
<dbReference type="InterPro" id="IPR000639">
    <property type="entry name" value="Epox_hydrolase-like"/>
</dbReference>
<reference evidence="2" key="1">
    <citation type="submission" date="2016-12" db="EMBL/GenBank/DDBJ databases">
        <authorList>
            <person name="Moulin L."/>
        </authorList>
    </citation>
    <scope>NUCLEOTIDE SEQUENCE [LARGE SCALE GENOMIC DNA]</scope>
    <source>
        <strain evidence="2">STM 7183</strain>
    </source>
</reference>
<dbReference type="SUPFAM" id="SSF53474">
    <property type="entry name" value="alpha/beta-Hydrolases"/>
    <property type="match status" value="1"/>
</dbReference>
<dbReference type="OrthoDB" id="9799989at2"/>
<keyword evidence="2" id="KW-0378">Hydrolase</keyword>
<name>A0A1N7SHN2_9BURK</name>
<accession>A0A1N7SHN2</accession>
<dbReference type="RefSeq" id="WP_087737098.1">
    <property type="nucleotide sequence ID" value="NZ_CYGY02000051.1"/>
</dbReference>
<dbReference type="EC" id="3.1.1.-" evidence="2"/>
<organism evidence="2 3">
    <name type="scientific">Paraburkholderia piptadeniae</name>
    <dbReference type="NCBI Taxonomy" id="1701573"/>
    <lineage>
        <taxon>Bacteria</taxon>
        <taxon>Pseudomonadati</taxon>
        <taxon>Pseudomonadota</taxon>
        <taxon>Betaproteobacteria</taxon>
        <taxon>Burkholderiales</taxon>
        <taxon>Burkholderiaceae</taxon>
        <taxon>Paraburkholderia</taxon>
    </lineage>
</organism>
<protein>
    <submittedName>
        <fullName evidence="2">2-hydroxy-6-oxo-2,4-heptadienoate hydrolase</fullName>
        <ecNumber evidence="2">3.1.1.-</ecNumber>
    </submittedName>
</protein>
<dbReference type="AlphaFoldDB" id="A0A1N7SHN2"/>
<dbReference type="EMBL" id="CYGY02000051">
    <property type="protein sequence ID" value="SIT46469.1"/>
    <property type="molecule type" value="Genomic_DNA"/>
</dbReference>
<evidence type="ECO:0000259" key="1">
    <source>
        <dbReference type="Pfam" id="PF00561"/>
    </source>
</evidence>
<dbReference type="InterPro" id="IPR000073">
    <property type="entry name" value="AB_hydrolase_1"/>
</dbReference>
<feature type="domain" description="AB hydrolase-1" evidence="1">
    <location>
        <begin position="30"/>
        <end position="261"/>
    </location>
</feature>
<dbReference type="Proteomes" id="UP000195569">
    <property type="component" value="Unassembled WGS sequence"/>
</dbReference>
<evidence type="ECO:0000313" key="2">
    <source>
        <dbReference type="EMBL" id="SIT46469.1"/>
    </source>
</evidence>
<dbReference type="PANTHER" id="PTHR46438:SF11">
    <property type="entry name" value="LIPASE-RELATED"/>
    <property type="match status" value="1"/>
</dbReference>
<sequence length="273" mass="30621">MTQQNDPELGQRIQAAGLDTNYHDLGSGSPVLLIHGSGPGVTAWANWRLTMPALAHTRRVIAPDMAGFGYTERRAGVHYDMDFWVTHLIGLLDALEIEQTDLIGNSFGGALALAMAVRYPHRVRKLVLMGAAGVKFELTHGLDAVWGYEPSVENMRGIMDIFAFDRSRITRELVESRYRASVRPGYQASFASMFPAPRQRWIDALACDEDALRRIRHPTLIVHGREDRVIPLENSLRLNQLIGPSQLHVFGQCGHWTQIEHGDAFNRLVDNFL</sequence>
<dbReference type="Pfam" id="PF00561">
    <property type="entry name" value="Abhydrolase_1"/>
    <property type="match status" value="1"/>
</dbReference>
<dbReference type="Gene3D" id="3.40.50.1820">
    <property type="entry name" value="alpha/beta hydrolase"/>
    <property type="match status" value="1"/>
</dbReference>
<gene>
    <name evidence="2" type="primary">todF</name>
    <name evidence="2" type="ORF">BN2476_510008</name>
</gene>
<comment type="caution">
    <text evidence="2">The sequence shown here is derived from an EMBL/GenBank/DDBJ whole genome shotgun (WGS) entry which is preliminary data.</text>
</comment>
<dbReference type="GO" id="GO:0016787">
    <property type="term" value="F:hydrolase activity"/>
    <property type="evidence" value="ECO:0007669"/>
    <property type="project" value="UniProtKB-KW"/>
</dbReference>
<dbReference type="PRINTS" id="PR00111">
    <property type="entry name" value="ABHYDROLASE"/>
</dbReference>
<keyword evidence="3" id="KW-1185">Reference proteome</keyword>